<keyword evidence="4" id="KW-1185">Reference proteome</keyword>
<keyword evidence="3" id="KW-0614">Plasmid</keyword>
<accession>A0A6M8HZ95</accession>
<dbReference type="SUPFAM" id="SSF52540">
    <property type="entry name" value="P-loop containing nucleoside triphosphate hydrolases"/>
    <property type="match status" value="2"/>
</dbReference>
<feature type="domain" description="TrwC relaxase" evidence="2">
    <location>
        <begin position="87"/>
        <end position="418"/>
    </location>
</feature>
<dbReference type="RefSeq" id="WP_171837546.1">
    <property type="nucleotide sequence ID" value="NZ_CP053712.1"/>
</dbReference>
<dbReference type="EMBL" id="CP053712">
    <property type="protein sequence ID" value="QKE93859.1"/>
    <property type="molecule type" value="Genomic_DNA"/>
</dbReference>
<organism evidence="3 4">
    <name type="scientific">Lichenicola cladoniae</name>
    <dbReference type="NCBI Taxonomy" id="1484109"/>
    <lineage>
        <taxon>Bacteria</taxon>
        <taxon>Pseudomonadati</taxon>
        <taxon>Pseudomonadota</taxon>
        <taxon>Alphaproteobacteria</taxon>
        <taxon>Acetobacterales</taxon>
        <taxon>Acetobacteraceae</taxon>
        <taxon>Lichenicola</taxon>
    </lineage>
</organism>
<dbReference type="NCBIfam" id="NF041492">
    <property type="entry name" value="MobF"/>
    <property type="match status" value="1"/>
</dbReference>
<feature type="compositionally biased region" description="Polar residues" evidence="1">
    <location>
        <begin position="1183"/>
        <end position="1193"/>
    </location>
</feature>
<feature type="region of interest" description="Disordered" evidence="1">
    <location>
        <begin position="1170"/>
        <end position="1199"/>
    </location>
</feature>
<dbReference type="Proteomes" id="UP000500767">
    <property type="component" value="Plasmid unnamed5"/>
</dbReference>
<dbReference type="Pfam" id="PF08751">
    <property type="entry name" value="TrwC"/>
    <property type="match status" value="1"/>
</dbReference>
<dbReference type="KEGG" id="lck:HN018_27375"/>
<evidence type="ECO:0000313" key="3">
    <source>
        <dbReference type="EMBL" id="QKE93859.1"/>
    </source>
</evidence>
<evidence type="ECO:0000313" key="4">
    <source>
        <dbReference type="Proteomes" id="UP000500767"/>
    </source>
</evidence>
<dbReference type="Pfam" id="PF13604">
    <property type="entry name" value="AAA_30"/>
    <property type="match status" value="1"/>
</dbReference>
<dbReference type="InterPro" id="IPR027417">
    <property type="entry name" value="P-loop_NTPase"/>
</dbReference>
<dbReference type="InterPro" id="IPR014862">
    <property type="entry name" value="TrwC"/>
</dbReference>
<gene>
    <name evidence="3" type="ORF">HN018_27375</name>
</gene>
<evidence type="ECO:0000256" key="1">
    <source>
        <dbReference type="SAM" id="MobiDB-lite"/>
    </source>
</evidence>
<protein>
    <submittedName>
        <fullName evidence="3">Relaxase domain-containing protein</fullName>
    </submittedName>
</protein>
<reference evidence="3 4" key="1">
    <citation type="journal article" date="2014" name="World J. Microbiol. Biotechnol.">
        <title>Biodiversity and physiological characteristics of Antarctic and Arctic lichens-associated bacteria.</title>
        <authorList>
            <person name="Lee Y.M."/>
            <person name="Kim E.H."/>
            <person name="Lee H.K."/>
            <person name="Hong S.G."/>
        </authorList>
    </citation>
    <scope>NUCLEOTIDE SEQUENCE [LARGE SCALE GENOMIC DNA]</scope>
    <source>
        <strain evidence="3 4">PAMC 26569</strain>
        <plasmid evidence="3">unnamed5</plasmid>
    </source>
</reference>
<dbReference type="SUPFAM" id="SSF55464">
    <property type="entry name" value="Origin of replication-binding domain, RBD-like"/>
    <property type="match status" value="1"/>
</dbReference>
<proteinExistence type="predicted"/>
<dbReference type="AlphaFoldDB" id="A0A6M8HZ95"/>
<name>A0A6M8HZ95_9PROT</name>
<evidence type="ECO:0000259" key="2">
    <source>
        <dbReference type="Pfam" id="PF08751"/>
    </source>
</evidence>
<dbReference type="Gene3D" id="2.30.30.940">
    <property type="match status" value="1"/>
</dbReference>
<sequence>MADHLLEQTLSPAQADLAQYYQEGLQAQTPDVTVAEPRRDLDPRLVELLNLDPNRAPTRDEIAQLLSGNRTDGAPIAGKQVQKATESLAELLGLDAARVPSAGEIEHVAAGRRANGEALSEAMPGSTAKRLLALYGVPTKRDASAEELAHIQAGRRADGAELRLAPLAQALSATRARIGYIDLCWSADKSVSLAWAFAPTEAERNIVMQAHRDAVGSALEYVETEIGRARKGKAGRDGHDPGRIAWVRFDHYTSRPTVEVPRIDRTTGESYTQLVTMKVAGDPQLHTHVAIPNVVLTEEGRIGGLDLQRLEGCIKEFGATYHAYLATNLRRHGIEMALDPETGAARVTAIPSQARDAFSKRTRNGTEAARIYARGLGLDWDSLDADRKVGLAKQGIQGDAKQVKQDDQSDWPSWQRQARELAWQHDSVLRPEAAQAMPDRAERLEHAFEVGRDLLDRQWQRHSVLDGADARVAAARALVASGIEGPQDISAVTRAFAQRGVRHDGQEAGLIWGVVTDARGQEAVKLTTTLHAAREEELVALAQSAAADRSGALAAGAIDAAVDRSDYDFTSEHGQKQRAVMDRLGQGGRLEVAIGVAGAGKSTLLSPLVDAWAAEGRTVYGAALAWRQSEDLQKAGIAPERQAAMSVFLDRATRQQISLDRQSVVVVDELGLLGTRQLLDLLRLQKEHGFQLVAVGDPKQCRSIEAGAVIDLLRQALGPEAVPELLSTVRQQTEQERKTSLLFREGQAAEALARKREDGTAQIVPGGYREAVEYVAALWQARRQANAHDPAYTLSVSAPTNADAREIAAAIRVHRRAAGELRPDQVVLQAADQNDVAFDLPLAVGDRVRLFARTNAAYPDRSRGIIGNNGSVLEVCAIAAAGVTLRNAQGREGVVKWDTLRDVESRRIRLSYGDVLSIDATQGLTSSEHIEAMPAGTRHVNAYKAYTQASRHRQATYLVTSDGAERQEIMGRRPLGDMRIIREADVWANMGRNLARAPEKENALAFLERARDVRHGAVRALQAGLQPAEQRQAEGLEKTTLRHSLRRKTVAEQVAGMAQGLRDAVRQQGGVVAQLQAAVPRLREKVEQALGAAGPLFREMATRIRQRQEQVRQERELAAIRTELLRARKAGWQQAQARGLAASEPEAVAEKRMRQEVAVMSGAELHRVAAGWQADADRRSRENQAASRQTQSRGPRLRM</sequence>
<dbReference type="Gene3D" id="3.40.50.300">
    <property type="entry name" value="P-loop containing nucleotide triphosphate hydrolases"/>
    <property type="match status" value="2"/>
</dbReference>
<geneLocation type="plasmid" evidence="3 4">
    <name>unnamed5</name>
</geneLocation>